<reference evidence="5 6" key="1">
    <citation type="journal article" date="2016" name="Nat. Commun.">
        <title>Ectomycorrhizal ecology is imprinted in the genome of the dominant symbiotic fungus Cenococcum geophilum.</title>
        <authorList>
            <consortium name="DOE Joint Genome Institute"/>
            <person name="Peter M."/>
            <person name="Kohler A."/>
            <person name="Ohm R.A."/>
            <person name="Kuo A."/>
            <person name="Krutzmann J."/>
            <person name="Morin E."/>
            <person name="Arend M."/>
            <person name="Barry K.W."/>
            <person name="Binder M."/>
            <person name="Choi C."/>
            <person name="Clum A."/>
            <person name="Copeland A."/>
            <person name="Grisel N."/>
            <person name="Haridas S."/>
            <person name="Kipfer T."/>
            <person name="LaButti K."/>
            <person name="Lindquist E."/>
            <person name="Lipzen A."/>
            <person name="Maire R."/>
            <person name="Meier B."/>
            <person name="Mihaltcheva S."/>
            <person name="Molinier V."/>
            <person name="Murat C."/>
            <person name="Poggeler S."/>
            <person name="Quandt C.A."/>
            <person name="Sperisen C."/>
            <person name="Tritt A."/>
            <person name="Tisserant E."/>
            <person name="Crous P.W."/>
            <person name="Henrissat B."/>
            <person name="Nehls U."/>
            <person name="Egli S."/>
            <person name="Spatafora J.W."/>
            <person name="Grigoriev I.V."/>
            <person name="Martin F.M."/>
        </authorList>
    </citation>
    <scope>NUCLEOTIDE SEQUENCE [LARGE SCALE GENOMIC DNA]</scope>
    <source>
        <strain evidence="5 6">CBS 459.81</strain>
    </source>
</reference>
<dbReference type="InterPro" id="IPR010573">
    <property type="entry name" value="MFS_Str1/Tri12-like"/>
</dbReference>
<dbReference type="InterPro" id="IPR020846">
    <property type="entry name" value="MFS_dom"/>
</dbReference>
<sequence length="107" mass="11693">LIRSIVAAIAESVSQLIVGEALIGLTAAPTYSFPFTLGELVPMQYRFAANSVIYIFTYPVSGFGPVSFNQLILHTKAGWRWIYYILITLNGISMLLGWCSTTGQISA</sequence>
<dbReference type="GO" id="GO:0022857">
    <property type="term" value="F:transmembrane transporter activity"/>
    <property type="evidence" value="ECO:0007669"/>
    <property type="project" value="InterPro"/>
</dbReference>
<dbReference type="AlphaFoldDB" id="A0A8E2JHZ9"/>
<dbReference type="SUPFAM" id="SSF103473">
    <property type="entry name" value="MFS general substrate transporter"/>
    <property type="match status" value="1"/>
</dbReference>
<keyword evidence="2" id="KW-0813">Transport</keyword>
<gene>
    <name evidence="5" type="ORF">K432DRAFT_380231</name>
</gene>
<dbReference type="Gene3D" id="1.20.1250.20">
    <property type="entry name" value="MFS general substrate transporter like domains"/>
    <property type="match status" value="1"/>
</dbReference>
<dbReference type="Pfam" id="PF06609">
    <property type="entry name" value="TRI12"/>
    <property type="match status" value="1"/>
</dbReference>
<evidence type="ECO:0000313" key="6">
    <source>
        <dbReference type="Proteomes" id="UP000250266"/>
    </source>
</evidence>
<name>A0A8E2JHZ9_9PEZI</name>
<keyword evidence="3" id="KW-0472">Membrane</keyword>
<feature type="non-terminal residue" evidence="5">
    <location>
        <position position="1"/>
    </location>
</feature>
<keyword evidence="6" id="KW-1185">Reference proteome</keyword>
<comment type="subcellular location">
    <subcellularLocation>
        <location evidence="1">Membrane</location>
        <topology evidence="1">Multi-pass membrane protein</topology>
    </subcellularLocation>
</comment>
<dbReference type="InterPro" id="IPR036259">
    <property type="entry name" value="MFS_trans_sf"/>
</dbReference>
<evidence type="ECO:0000256" key="2">
    <source>
        <dbReference type="ARBA" id="ARBA00022448"/>
    </source>
</evidence>
<feature type="domain" description="Major facilitator superfamily (MFS) profile" evidence="4">
    <location>
        <begin position="1"/>
        <end position="107"/>
    </location>
</feature>
<evidence type="ECO:0000313" key="5">
    <source>
        <dbReference type="EMBL" id="OCK82684.1"/>
    </source>
</evidence>
<feature type="transmembrane region" description="Helical" evidence="3">
    <location>
        <begin position="81"/>
        <end position="98"/>
    </location>
</feature>
<accession>A0A8E2JHZ9</accession>
<dbReference type="EMBL" id="KV744881">
    <property type="protein sequence ID" value="OCK82684.1"/>
    <property type="molecule type" value="Genomic_DNA"/>
</dbReference>
<proteinExistence type="predicted"/>
<dbReference type="Proteomes" id="UP000250266">
    <property type="component" value="Unassembled WGS sequence"/>
</dbReference>
<protein>
    <recommendedName>
        <fullName evidence="4">Major facilitator superfamily (MFS) profile domain-containing protein</fullName>
    </recommendedName>
</protein>
<keyword evidence="3" id="KW-0812">Transmembrane</keyword>
<organism evidence="5 6">
    <name type="scientific">Lepidopterella palustris CBS 459.81</name>
    <dbReference type="NCBI Taxonomy" id="1314670"/>
    <lineage>
        <taxon>Eukaryota</taxon>
        <taxon>Fungi</taxon>
        <taxon>Dikarya</taxon>
        <taxon>Ascomycota</taxon>
        <taxon>Pezizomycotina</taxon>
        <taxon>Dothideomycetes</taxon>
        <taxon>Pleosporomycetidae</taxon>
        <taxon>Mytilinidiales</taxon>
        <taxon>Argynnaceae</taxon>
        <taxon>Lepidopterella</taxon>
    </lineage>
</organism>
<dbReference type="PROSITE" id="PS50850">
    <property type="entry name" value="MFS"/>
    <property type="match status" value="1"/>
</dbReference>
<evidence type="ECO:0000256" key="3">
    <source>
        <dbReference type="SAM" id="Phobius"/>
    </source>
</evidence>
<dbReference type="OrthoDB" id="4161376at2759"/>
<feature type="transmembrane region" description="Helical" evidence="3">
    <location>
        <begin position="47"/>
        <end position="69"/>
    </location>
</feature>
<evidence type="ECO:0000259" key="4">
    <source>
        <dbReference type="PROSITE" id="PS50850"/>
    </source>
</evidence>
<evidence type="ECO:0000256" key="1">
    <source>
        <dbReference type="ARBA" id="ARBA00004141"/>
    </source>
</evidence>
<dbReference type="GO" id="GO:0016020">
    <property type="term" value="C:membrane"/>
    <property type="evidence" value="ECO:0007669"/>
    <property type="project" value="UniProtKB-SubCell"/>
</dbReference>
<keyword evidence="3" id="KW-1133">Transmembrane helix</keyword>